<sequence length="111" mass="12486">MVRPLMVKQRREAEWKKGKAVQSLLTQYVKQNQSLPLSLQYIGARGATRKDANYCRTSFTDNNYNAYIYGMIQLQLNLGGSAATPEEIAILDYRYSLNKHTQVDVLGGAGL</sequence>
<name>A0ABS8T366_DATST</name>
<gene>
    <name evidence="1" type="ORF">HAX54_000984</name>
</gene>
<evidence type="ECO:0000313" key="1">
    <source>
        <dbReference type="EMBL" id="MCD7465286.1"/>
    </source>
</evidence>
<reference evidence="1 2" key="1">
    <citation type="journal article" date="2021" name="BMC Genomics">
        <title>Datura genome reveals duplications of psychoactive alkaloid biosynthetic genes and high mutation rate following tissue culture.</title>
        <authorList>
            <person name="Rajewski A."/>
            <person name="Carter-House D."/>
            <person name="Stajich J."/>
            <person name="Litt A."/>
        </authorList>
    </citation>
    <scope>NUCLEOTIDE SEQUENCE [LARGE SCALE GENOMIC DNA]</scope>
    <source>
        <strain evidence="1">AR-01</strain>
    </source>
</reference>
<keyword evidence="2" id="KW-1185">Reference proteome</keyword>
<comment type="caution">
    <text evidence="1">The sequence shown here is derived from an EMBL/GenBank/DDBJ whole genome shotgun (WGS) entry which is preliminary data.</text>
</comment>
<proteinExistence type="predicted"/>
<protein>
    <submittedName>
        <fullName evidence="1">Uncharacterized protein</fullName>
    </submittedName>
</protein>
<dbReference type="Proteomes" id="UP000823775">
    <property type="component" value="Unassembled WGS sequence"/>
</dbReference>
<organism evidence="1 2">
    <name type="scientific">Datura stramonium</name>
    <name type="common">Jimsonweed</name>
    <name type="synonym">Common thornapple</name>
    <dbReference type="NCBI Taxonomy" id="4076"/>
    <lineage>
        <taxon>Eukaryota</taxon>
        <taxon>Viridiplantae</taxon>
        <taxon>Streptophyta</taxon>
        <taxon>Embryophyta</taxon>
        <taxon>Tracheophyta</taxon>
        <taxon>Spermatophyta</taxon>
        <taxon>Magnoliopsida</taxon>
        <taxon>eudicotyledons</taxon>
        <taxon>Gunneridae</taxon>
        <taxon>Pentapetalae</taxon>
        <taxon>asterids</taxon>
        <taxon>lamiids</taxon>
        <taxon>Solanales</taxon>
        <taxon>Solanaceae</taxon>
        <taxon>Solanoideae</taxon>
        <taxon>Datureae</taxon>
        <taxon>Datura</taxon>
    </lineage>
</organism>
<dbReference type="EMBL" id="JACEIK010001036">
    <property type="protein sequence ID" value="MCD7465286.1"/>
    <property type="molecule type" value="Genomic_DNA"/>
</dbReference>
<accession>A0ABS8T366</accession>
<evidence type="ECO:0000313" key="2">
    <source>
        <dbReference type="Proteomes" id="UP000823775"/>
    </source>
</evidence>